<dbReference type="Proteomes" id="UP000664702">
    <property type="component" value="Plasmid pBb144S4a"/>
</dbReference>
<evidence type="ECO:0000313" key="6">
    <source>
        <dbReference type="Proteomes" id="UP000664702"/>
    </source>
</evidence>
<evidence type="ECO:0000313" key="5">
    <source>
        <dbReference type="Proteomes" id="UP000564836"/>
    </source>
</evidence>
<name>A0A7Z0QF50_9BRAD</name>
<reference evidence="4 5" key="1">
    <citation type="journal article" date="2017" name="Syst. Appl. Microbiol.">
        <title>Soybeans inoculated with root zone soils of Canadian native legumes harbour diverse and novel Bradyrhizobium spp. that possess agricultural potential.</title>
        <authorList>
            <person name="Bromfield E.S.P."/>
            <person name="Cloutier S."/>
            <person name="Tambong J.T."/>
            <person name="Tran Thi T.V."/>
        </authorList>
    </citation>
    <scope>NUCLEOTIDE SEQUENCE [LARGE SCALE GENOMIC DNA]</scope>
    <source>
        <strain evidence="4 5">323S2</strain>
    </source>
</reference>
<dbReference type="KEGG" id="bban:J4G43_053000"/>
<organism evidence="2">
    <name type="scientific">Bradyrhizobium barranii subsp. barranii</name>
    <dbReference type="NCBI Taxonomy" id="2823807"/>
    <lineage>
        <taxon>Bacteria</taxon>
        <taxon>Pseudomonadati</taxon>
        <taxon>Pseudomonadota</taxon>
        <taxon>Alphaproteobacteria</taxon>
        <taxon>Hyphomicrobiales</taxon>
        <taxon>Nitrobacteraceae</taxon>
        <taxon>Bradyrhizobium</taxon>
        <taxon>Bradyrhizobium barranii</taxon>
    </lineage>
</organism>
<evidence type="ECO:0000313" key="2">
    <source>
        <dbReference type="EMBL" id="NYY92264.1"/>
    </source>
</evidence>
<dbReference type="EMBL" id="CP088280">
    <property type="protein sequence ID" value="UGX91761.1"/>
    <property type="molecule type" value="Genomic_DNA"/>
</dbReference>
<sequence>MRGSYWEYAGNHGSMQWLEYVSSWRLPGNAIECKMVSDGFGFTFRGDIERVRRWLFTPAGLARISDPLDRAKHLTDAYQRTTTPCAIGMPKTTQTDVEKMLQRIAAGPAVVRPLGARRMRRQETKNGYILKRAKSASVRTQRRPRPIL</sequence>
<dbReference type="RefSeq" id="WP_166350370.1">
    <property type="nucleotide sequence ID" value="NZ_CP086137.1"/>
</dbReference>
<dbReference type="Proteomes" id="UP000564836">
    <property type="component" value="Chromosome"/>
</dbReference>
<geneLocation type="plasmid" evidence="3 6">
    <name>pBb144S4a</name>
</geneLocation>
<reference evidence="1" key="3">
    <citation type="submission" date="2021-03" db="EMBL/GenBank/DDBJ databases">
        <title>Whole Genome Sequence of Bradyrhizobium sp. Strain 144S4.</title>
        <authorList>
            <person name="Bromfield E.S.P."/>
            <person name="Cloutier S."/>
        </authorList>
    </citation>
    <scope>NUCLEOTIDE SEQUENCE [LARGE SCALE GENOMIC DNA]</scope>
    <source>
        <strain evidence="1">144S4</strain>
    </source>
</reference>
<reference evidence="5 6" key="4">
    <citation type="journal article" date="2022" name="Int. J. Syst. Evol. Microbiol.">
        <title>Strains of Bradyrhizobium barranii sp. nov. associated with legumes native to Canada are symbionts of soybeans and belong to different subspecies (subsp. barranii subsp. nov. and subsp. apii subsp. nov.) and symbiovars (sv. glycinearum and sv. septentrionale).</title>
        <authorList>
            <person name="Bromfield E.S.P."/>
            <person name="Cloutier S."/>
            <person name="Wasai-Hara S."/>
            <person name="Minamisawa K."/>
        </authorList>
    </citation>
    <scope>NUCLEOTIDE SEQUENCE [LARGE SCALE GENOMIC DNA]</scope>
    <source>
        <strain evidence="3 6">144S4</strain>
        <strain evidence="5">323S2</strain>
        <plasmid evidence="6">pBb144S4a</plasmid>
    </source>
</reference>
<keyword evidence="3" id="KW-0614">Plasmid</keyword>
<evidence type="ECO:0000313" key="4">
    <source>
        <dbReference type="EMBL" id="UGX91761.1"/>
    </source>
</evidence>
<gene>
    <name evidence="4" type="ORF">G6321_00039410</name>
    <name evidence="2" type="ORF">G6321_28930</name>
    <name evidence="3" type="ORF">J4G43_053000</name>
    <name evidence="1" type="ORF">J4G43_53410</name>
</gene>
<accession>A0A7Z0QF50</accession>
<reference evidence="2" key="2">
    <citation type="submission" date="2020-06" db="EMBL/GenBank/DDBJ databases">
        <title>Whole Genome Sequence of Bradyrhizobium sp. Strain 323S2.</title>
        <authorList>
            <person name="Bromfield E.S.P."/>
        </authorList>
    </citation>
    <scope>NUCLEOTIDE SEQUENCE [LARGE SCALE GENOMIC DNA]</scope>
    <source>
        <strain evidence="2">323S2</strain>
    </source>
</reference>
<evidence type="ECO:0000313" key="3">
    <source>
        <dbReference type="EMBL" id="UEM17944.1"/>
    </source>
</evidence>
<proteinExistence type="predicted"/>
<dbReference type="EMBL" id="JAGEMI010000004">
    <property type="protein sequence ID" value="MBO1869204.1"/>
    <property type="molecule type" value="Genomic_DNA"/>
</dbReference>
<dbReference type="AlphaFoldDB" id="A0A7Z0QF50"/>
<protein>
    <submittedName>
        <fullName evidence="2">Uncharacterized protein</fullName>
    </submittedName>
</protein>
<evidence type="ECO:0000313" key="1">
    <source>
        <dbReference type="EMBL" id="MBO1869204.1"/>
    </source>
</evidence>
<dbReference type="EMBL" id="CP086137">
    <property type="protein sequence ID" value="UEM17944.1"/>
    <property type="molecule type" value="Genomic_DNA"/>
</dbReference>
<dbReference type="EMBL" id="JACBFH010000001">
    <property type="protein sequence ID" value="NYY92264.1"/>
    <property type="molecule type" value="Genomic_DNA"/>
</dbReference>